<dbReference type="InterPro" id="IPR027417">
    <property type="entry name" value="P-loop_NTPase"/>
</dbReference>
<keyword evidence="2" id="KW-0067">ATP-binding</keyword>
<evidence type="ECO:0000313" key="2">
    <source>
        <dbReference type="EMBL" id="HIU98665.1"/>
    </source>
</evidence>
<dbReference type="SMART" id="SM00382">
    <property type="entry name" value="AAA"/>
    <property type="match status" value="1"/>
</dbReference>
<dbReference type="GO" id="GO:0005524">
    <property type="term" value="F:ATP binding"/>
    <property type="evidence" value="ECO:0007669"/>
    <property type="project" value="UniProtKB-KW"/>
</dbReference>
<dbReference type="InterPro" id="IPR003593">
    <property type="entry name" value="AAA+_ATPase"/>
</dbReference>
<accession>A0A9D1N9Y5</accession>
<organism evidence="2 3">
    <name type="scientific">Candidatus Limadaptatus stercoripullorum</name>
    <dbReference type="NCBI Taxonomy" id="2840846"/>
    <lineage>
        <taxon>Bacteria</taxon>
        <taxon>Bacillati</taxon>
        <taxon>Bacillota</taxon>
        <taxon>Clostridia</taxon>
        <taxon>Eubacteriales</taxon>
        <taxon>Candidatus Limadaptatus</taxon>
    </lineage>
</organism>
<dbReference type="InterPro" id="IPR050168">
    <property type="entry name" value="AAA_ATPase_domain"/>
</dbReference>
<dbReference type="AlphaFoldDB" id="A0A9D1N9Y5"/>
<dbReference type="InterPro" id="IPR003959">
    <property type="entry name" value="ATPase_AAA_core"/>
</dbReference>
<proteinExistence type="predicted"/>
<name>A0A9D1N9Y5_9FIRM</name>
<feature type="domain" description="AAA+ ATPase" evidence="1">
    <location>
        <begin position="144"/>
        <end position="282"/>
    </location>
</feature>
<gene>
    <name evidence="2" type="ORF">IAC73_02335</name>
</gene>
<keyword evidence="2" id="KW-0547">Nucleotide-binding</keyword>
<dbReference type="Pfam" id="PF00004">
    <property type="entry name" value="AAA"/>
    <property type="match status" value="1"/>
</dbReference>
<dbReference type="CDD" id="cd19481">
    <property type="entry name" value="RecA-like_protease"/>
    <property type="match status" value="1"/>
</dbReference>
<dbReference type="Gene3D" id="1.10.8.60">
    <property type="match status" value="1"/>
</dbReference>
<evidence type="ECO:0000259" key="1">
    <source>
        <dbReference type="SMART" id="SM00382"/>
    </source>
</evidence>
<comment type="caution">
    <text evidence="2">The sequence shown here is derived from an EMBL/GenBank/DDBJ whole genome shotgun (WGS) entry which is preliminary data.</text>
</comment>
<dbReference type="SUPFAM" id="SSF52540">
    <property type="entry name" value="P-loop containing nucleoside triphosphate hydrolases"/>
    <property type="match status" value="1"/>
</dbReference>
<protein>
    <submittedName>
        <fullName evidence="2">ATP-binding protein</fullName>
    </submittedName>
</protein>
<dbReference type="PANTHER" id="PTHR23077">
    <property type="entry name" value="AAA-FAMILY ATPASE"/>
    <property type="match status" value="1"/>
</dbReference>
<dbReference type="GO" id="GO:0016887">
    <property type="term" value="F:ATP hydrolysis activity"/>
    <property type="evidence" value="ECO:0007669"/>
    <property type="project" value="InterPro"/>
</dbReference>
<reference evidence="2" key="2">
    <citation type="journal article" date="2021" name="PeerJ">
        <title>Extensive microbial diversity within the chicken gut microbiome revealed by metagenomics and culture.</title>
        <authorList>
            <person name="Gilroy R."/>
            <person name="Ravi A."/>
            <person name="Getino M."/>
            <person name="Pursley I."/>
            <person name="Horton D.L."/>
            <person name="Alikhan N.F."/>
            <person name="Baker D."/>
            <person name="Gharbi K."/>
            <person name="Hall N."/>
            <person name="Watson M."/>
            <person name="Adriaenssens E.M."/>
            <person name="Foster-Nyarko E."/>
            <person name="Jarju S."/>
            <person name="Secka A."/>
            <person name="Antonio M."/>
            <person name="Oren A."/>
            <person name="Chaudhuri R.R."/>
            <person name="La Ragione R."/>
            <person name="Hildebrand F."/>
            <person name="Pallen M.J."/>
        </authorList>
    </citation>
    <scope>NUCLEOTIDE SEQUENCE</scope>
    <source>
        <strain evidence="2">10406</strain>
    </source>
</reference>
<sequence>MAGIGKKTASPAAAGGAAADTLESLKSRFREVLGEIRAVLAGRKDRNDLKDEEKRQLRTKYFQAAQLARTLSQRCTDQEEREMFEEHFKKLSNSAQSYGSALNSKIPSTTFDDVKGLDGVKKLVKSFLFMAQNREIVEYYKLEGGLGMLMYGAPGTGKTMFAEAIANAMDLPLFIVTPADIFKSYVGESEQAVKQIFQEIDACPDGAVLFVDECESIFSRRTQDTKDYKAAVTTELLQRINGFGGDGSRRIMIAATNRPDVIDPAYLRYKRFSHLIHVTPPDAEAKRAIIESKLKGIELAGITVDDILAATERKSVSESPIGRIAVTDAYYSAADICGIIEEACRQAIEKIQSDGLTRHIPLTREMFDTAFAKIPPSIPRELLLEYENFRQG</sequence>
<evidence type="ECO:0000313" key="3">
    <source>
        <dbReference type="Proteomes" id="UP000886857"/>
    </source>
</evidence>
<dbReference type="Gene3D" id="3.40.50.300">
    <property type="entry name" value="P-loop containing nucleotide triphosphate hydrolases"/>
    <property type="match status" value="1"/>
</dbReference>
<reference evidence="2" key="1">
    <citation type="submission" date="2020-10" db="EMBL/GenBank/DDBJ databases">
        <authorList>
            <person name="Gilroy R."/>
        </authorList>
    </citation>
    <scope>NUCLEOTIDE SEQUENCE</scope>
    <source>
        <strain evidence="2">10406</strain>
    </source>
</reference>
<dbReference type="Proteomes" id="UP000886857">
    <property type="component" value="Unassembled WGS sequence"/>
</dbReference>
<dbReference type="EMBL" id="DVOE01000034">
    <property type="protein sequence ID" value="HIU98665.1"/>
    <property type="molecule type" value="Genomic_DNA"/>
</dbReference>